<feature type="transmembrane region" description="Helical" evidence="1">
    <location>
        <begin position="195"/>
        <end position="213"/>
    </location>
</feature>
<gene>
    <name evidence="2" type="ORF">F0238_21360</name>
</gene>
<sequence length="216" mass="24122">MEKGDSKFNFKKALLALAITLIGPAIWIVTLFYPQMIESNLNLELQNLSELIGEEATLELYQSVLDSSDSILIESGFIGEVREILLPREYLRGEPTVFGGDAMWSAVDQAVYGLTLSVDFTLLRLYAFKVWVLAIIVITVASAISGYWNREIKKHGFEFSSPLLYDLGRKTLYSIPIVALMYLIIPFYLPAFIVPMATIIYSGAVLLVVANTVKRA</sequence>
<protein>
    <submittedName>
        <fullName evidence="2">DUF4400 domain-containing protein</fullName>
    </submittedName>
</protein>
<dbReference type="InterPro" id="IPR022266">
    <property type="entry name" value="DtrJ-like"/>
</dbReference>
<keyword evidence="1" id="KW-1133">Transmembrane helix</keyword>
<name>A0AAP6ZUG0_9VIBR</name>
<feature type="transmembrane region" description="Helical" evidence="1">
    <location>
        <begin position="171"/>
        <end position="189"/>
    </location>
</feature>
<dbReference type="RefSeq" id="WP_171353775.1">
    <property type="nucleotide sequence ID" value="NZ_VTXP01000015.1"/>
</dbReference>
<evidence type="ECO:0000313" key="2">
    <source>
        <dbReference type="EMBL" id="NOJ25277.1"/>
    </source>
</evidence>
<feature type="transmembrane region" description="Helical" evidence="1">
    <location>
        <begin position="130"/>
        <end position="150"/>
    </location>
</feature>
<reference evidence="2 3" key="1">
    <citation type="submission" date="2019-09" db="EMBL/GenBank/DDBJ databases">
        <title>Draft genome sequencing and comparative genomics of hatchery-associated Vibrios.</title>
        <authorList>
            <person name="Kehlet-Delgado H."/>
            <person name="Mueller R.S."/>
        </authorList>
    </citation>
    <scope>NUCLEOTIDE SEQUENCE [LARGE SCALE GENOMIC DNA]</scope>
    <source>
        <strain evidence="2 3">09-121-3</strain>
    </source>
</reference>
<organism evidence="2 3">
    <name type="scientific">Vibrio coralliilyticus</name>
    <dbReference type="NCBI Taxonomy" id="190893"/>
    <lineage>
        <taxon>Bacteria</taxon>
        <taxon>Pseudomonadati</taxon>
        <taxon>Pseudomonadota</taxon>
        <taxon>Gammaproteobacteria</taxon>
        <taxon>Vibrionales</taxon>
        <taxon>Vibrionaceae</taxon>
        <taxon>Vibrio</taxon>
    </lineage>
</organism>
<dbReference type="EMBL" id="VTXP01000015">
    <property type="protein sequence ID" value="NOJ25277.1"/>
    <property type="molecule type" value="Genomic_DNA"/>
</dbReference>
<comment type="caution">
    <text evidence="2">The sequence shown here is derived from an EMBL/GenBank/DDBJ whole genome shotgun (WGS) entry which is preliminary data.</text>
</comment>
<dbReference type="Pfam" id="PF14348">
    <property type="entry name" value="DtrJ-like"/>
    <property type="match status" value="1"/>
</dbReference>
<dbReference type="AlphaFoldDB" id="A0AAP6ZUG0"/>
<proteinExistence type="predicted"/>
<feature type="transmembrane region" description="Helical" evidence="1">
    <location>
        <begin position="12"/>
        <end position="33"/>
    </location>
</feature>
<keyword evidence="1" id="KW-0472">Membrane</keyword>
<keyword evidence="1" id="KW-0812">Transmembrane</keyword>
<evidence type="ECO:0000313" key="3">
    <source>
        <dbReference type="Proteomes" id="UP000576645"/>
    </source>
</evidence>
<dbReference type="Proteomes" id="UP000576645">
    <property type="component" value="Unassembled WGS sequence"/>
</dbReference>
<evidence type="ECO:0000256" key="1">
    <source>
        <dbReference type="SAM" id="Phobius"/>
    </source>
</evidence>
<accession>A0AAP6ZUG0</accession>